<dbReference type="Pfam" id="PF00248">
    <property type="entry name" value="Aldo_ket_red"/>
    <property type="match status" value="1"/>
</dbReference>
<proteinExistence type="predicted"/>
<dbReference type="InterPro" id="IPR023210">
    <property type="entry name" value="NADP_OxRdtase_dom"/>
</dbReference>
<reference evidence="3 4" key="1">
    <citation type="submission" date="2024-09" db="EMBL/GenBank/DDBJ databases">
        <title>T2T genomes of carrot and Alternaria dauci and their utility for understanding host-pathogen interaction during carrot leaf blight disease.</title>
        <authorList>
            <person name="Liu W."/>
            <person name="Xu S."/>
            <person name="Ou C."/>
            <person name="Liu X."/>
            <person name="Zhuang F."/>
            <person name="Deng X.W."/>
        </authorList>
    </citation>
    <scope>NUCLEOTIDE SEQUENCE [LARGE SCALE GENOMIC DNA]</scope>
    <source>
        <strain evidence="3 4">A2016</strain>
    </source>
</reference>
<dbReference type="EMBL" id="JBHGVX010000001">
    <property type="protein sequence ID" value="KAL1800090.1"/>
    <property type="molecule type" value="Genomic_DNA"/>
</dbReference>
<evidence type="ECO:0000259" key="2">
    <source>
        <dbReference type="Pfam" id="PF00248"/>
    </source>
</evidence>
<feature type="domain" description="NADP-dependent oxidoreductase" evidence="2">
    <location>
        <begin position="114"/>
        <end position="387"/>
    </location>
</feature>
<keyword evidence="4" id="KW-1185">Reference proteome</keyword>
<dbReference type="Proteomes" id="UP001578633">
    <property type="component" value="Chromosome 1"/>
</dbReference>
<dbReference type="InterPro" id="IPR020471">
    <property type="entry name" value="AKR"/>
</dbReference>
<accession>A0ABR3UVK4</accession>
<gene>
    <name evidence="3" type="ORF">ACET3X_000432</name>
</gene>
<evidence type="ECO:0000313" key="3">
    <source>
        <dbReference type="EMBL" id="KAL1800090.1"/>
    </source>
</evidence>
<dbReference type="PANTHER" id="PTHR11732">
    <property type="entry name" value="ALDO/KETO REDUCTASE"/>
    <property type="match status" value="1"/>
</dbReference>
<organism evidence="3 4">
    <name type="scientific">Alternaria dauci</name>
    <dbReference type="NCBI Taxonomy" id="48095"/>
    <lineage>
        <taxon>Eukaryota</taxon>
        <taxon>Fungi</taxon>
        <taxon>Dikarya</taxon>
        <taxon>Ascomycota</taxon>
        <taxon>Pezizomycotina</taxon>
        <taxon>Dothideomycetes</taxon>
        <taxon>Pleosporomycetidae</taxon>
        <taxon>Pleosporales</taxon>
        <taxon>Pleosporineae</taxon>
        <taxon>Pleosporaceae</taxon>
        <taxon>Alternaria</taxon>
        <taxon>Alternaria sect. Porri</taxon>
    </lineage>
</organism>
<comment type="caution">
    <text evidence="3">The sequence shown here is derived from an EMBL/GenBank/DDBJ whole genome shotgun (WGS) entry which is preliminary data.</text>
</comment>
<dbReference type="PRINTS" id="PR00069">
    <property type="entry name" value="ALDKETRDTASE"/>
</dbReference>
<evidence type="ECO:0000313" key="4">
    <source>
        <dbReference type="Proteomes" id="UP001578633"/>
    </source>
</evidence>
<dbReference type="RefSeq" id="XP_069310674.1">
    <property type="nucleotide sequence ID" value="XM_069447727.1"/>
</dbReference>
<name>A0ABR3UVK4_9PLEO</name>
<dbReference type="InterPro" id="IPR036812">
    <property type="entry name" value="NAD(P)_OxRdtase_dom_sf"/>
</dbReference>
<evidence type="ECO:0000256" key="1">
    <source>
        <dbReference type="ARBA" id="ARBA00023002"/>
    </source>
</evidence>
<dbReference type="Gene3D" id="3.20.20.100">
    <property type="entry name" value="NADP-dependent oxidoreductase domain"/>
    <property type="match status" value="1"/>
</dbReference>
<protein>
    <recommendedName>
        <fullName evidence="2">NADP-dependent oxidoreductase domain-containing protein</fullName>
    </recommendedName>
</protein>
<dbReference type="GeneID" id="96080754"/>
<keyword evidence="1" id="KW-0560">Oxidoreductase</keyword>
<dbReference type="SUPFAM" id="SSF51430">
    <property type="entry name" value="NAD(P)-linked oxidoreductase"/>
    <property type="match status" value="1"/>
</dbReference>
<sequence>MQGKALPNHDSGVCLGRESTQLSRQPSQHGAVPCCTRPTSHVVEQFLQDIHNGSRPTPWPRALKMRYLRRANLPSLMKSPIPRYSLPAFRPHVSFRMSSGKTVTLNSGHKIPQLGYGTWQAAPGEVGNGVYEALKIGYRHLDLAKIYENQKEVAQGIKRAYKDVPGLKREDIFITGKLWNTQHDPEKVEEALDDTLAELELEYLDLYLIHWPVNFGPGKSPHSELFPMTSDPNEVNIDNSVPNSETWKAMNKLPKSKVRSVGVSNFTYQTLKALVEKTGLVPAVNQIERHPILPSKELIAYAKEKNIHITAYSAFGNNFFDIPLLIHRPEIKAIAEKKGATPAQVILAWSQVGGHSVIPKSVTASRIAENFKEIELDDEDLKAIAKFSDEHQGRRRYNVPYTANKPRWSINIFDEPEEQEAPNKVVL</sequence>